<name>A0A9P3HD65_9FUNG</name>
<feature type="compositionally biased region" description="Low complexity" evidence="2">
    <location>
        <begin position="468"/>
        <end position="489"/>
    </location>
</feature>
<evidence type="ECO:0000313" key="5">
    <source>
        <dbReference type="Proteomes" id="UP000827284"/>
    </source>
</evidence>
<feature type="compositionally biased region" description="Polar residues" evidence="2">
    <location>
        <begin position="13"/>
        <end position="26"/>
    </location>
</feature>
<dbReference type="PROSITE" id="PS00028">
    <property type="entry name" value="ZINC_FINGER_C2H2_1"/>
    <property type="match status" value="1"/>
</dbReference>
<protein>
    <recommendedName>
        <fullName evidence="3">C2H2-type domain-containing protein</fullName>
    </recommendedName>
</protein>
<feature type="region of interest" description="Disordered" evidence="2">
    <location>
        <begin position="439"/>
        <end position="496"/>
    </location>
</feature>
<proteinExistence type="predicted"/>
<feature type="compositionally biased region" description="Low complexity" evidence="2">
    <location>
        <begin position="445"/>
        <end position="457"/>
    </location>
</feature>
<dbReference type="Proteomes" id="UP000827284">
    <property type="component" value="Unassembled WGS sequence"/>
</dbReference>
<dbReference type="InterPro" id="IPR013087">
    <property type="entry name" value="Znf_C2H2_type"/>
</dbReference>
<feature type="domain" description="C2H2-type" evidence="3">
    <location>
        <begin position="315"/>
        <end position="338"/>
    </location>
</feature>
<accession>A0A9P3HD65</accession>
<feature type="region of interest" description="Disordered" evidence="2">
    <location>
        <begin position="1"/>
        <end position="251"/>
    </location>
</feature>
<comment type="caution">
    <text evidence="4">The sequence shown here is derived from an EMBL/GenBank/DDBJ whole genome shotgun (WGS) entry which is preliminary data.</text>
</comment>
<feature type="region of interest" description="Disordered" evidence="2">
    <location>
        <begin position="537"/>
        <end position="595"/>
    </location>
</feature>
<dbReference type="AlphaFoldDB" id="A0A9P3HD65"/>
<evidence type="ECO:0000256" key="1">
    <source>
        <dbReference type="PROSITE-ProRule" id="PRU00042"/>
    </source>
</evidence>
<evidence type="ECO:0000256" key="2">
    <source>
        <dbReference type="SAM" id="MobiDB-lite"/>
    </source>
</evidence>
<dbReference type="OrthoDB" id="2152896at2759"/>
<feature type="compositionally biased region" description="Low complexity" evidence="2">
    <location>
        <begin position="206"/>
        <end position="233"/>
    </location>
</feature>
<dbReference type="PROSITE" id="PS50157">
    <property type="entry name" value="ZINC_FINGER_C2H2_2"/>
    <property type="match status" value="1"/>
</dbReference>
<keyword evidence="1" id="KW-0862">Zinc</keyword>
<feature type="region of interest" description="Disordered" evidence="2">
    <location>
        <begin position="393"/>
        <end position="418"/>
    </location>
</feature>
<gene>
    <name evidence="4" type="ORF">EMPS_06923</name>
</gene>
<keyword evidence="1" id="KW-0863">Zinc-finger</keyword>
<organism evidence="4 5">
    <name type="scientific">Entomortierella parvispora</name>
    <dbReference type="NCBI Taxonomy" id="205924"/>
    <lineage>
        <taxon>Eukaryota</taxon>
        <taxon>Fungi</taxon>
        <taxon>Fungi incertae sedis</taxon>
        <taxon>Mucoromycota</taxon>
        <taxon>Mortierellomycotina</taxon>
        <taxon>Mortierellomycetes</taxon>
        <taxon>Mortierellales</taxon>
        <taxon>Mortierellaceae</taxon>
        <taxon>Entomortierella</taxon>
    </lineage>
</organism>
<evidence type="ECO:0000313" key="4">
    <source>
        <dbReference type="EMBL" id="GJJ74565.1"/>
    </source>
</evidence>
<feature type="compositionally biased region" description="Low complexity" evidence="2">
    <location>
        <begin position="1"/>
        <end position="12"/>
    </location>
</feature>
<dbReference type="EMBL" id="BQFW01000009">
    <property type="protein sequence ID" value="GJJ74565.1"/>
    <property type="molecule type" value="Genomic_DNA"/>
</dbReference>
<feature type="compositionally biased region" description="Low complexity" evidence="2">
    <location>
        <begin position="393"/>
        <end position="413"/>
    </location>
</feature>
<reference evidence="4" key="1">
    <citation type="submission" date="2021-11" db="EMBL/GenBank/DDBJ databases">
        <authorList>
            <person name="Herlambang A."/>
            <person name="Guo Y."/>
            <person name="Takashima Y."/>
            <person name="Nishizawa T."/>
        </authorList>
    </citation>
    <scope>NUCLEOTIDE SEQUENCE</scope>
    <source>
        <strain evidence="4">E1425</strain>
    </source>
</reference>
<feature type="compositionally biased region" description="Low complexity" evidence="2">
    <location>
        <begin position="104"/>
        <end position="118"/>
    </location>
</feature>
<evidence type="ECO:0000259" key="3">
    <source>
        <dbReference type="PROSITE" id="PS50157"/>
    </source>
</evidence>
<feature type="compositionally biased region" description="Low complexity" evidence="2">
    <location>
        <begin position="541"/>
        <end position="551"/>
    </location>
</feature>
<dbReference type="GO" id="GO:0008270">
    <property type="term" value="F:zinc ion binding"/>
    <property type="evidence" value="ECO:0007669"/>
    <property type="project" value="UniProtKB-KW"/>
</dbReference>
<reference evidence="4" key="2">
    <citation type="journal article" date="2022" name="Microbiol. Resour. Announc.">
        <title>Whole-Genome Sequence of Entomortierella parvispora E1425, a Mucoromycotan Fungus Associated with Burkholderiaceae-Related Endosymbiotic Bacteria.</title>
        <authorList>
            <person name="Herlambang A."/>
            <person name="Guo Y."/>
            <person name="Takashima Y."/>
            <person name="Narisawa K."/>
            <person name="Ohta H."/>
            <person name="Nishizawa T."/>
        </authorList>
    </citation>
    <scope>NUCLEOTIDE SEQUENCE</scope>
    <source>
        <strain evidence="4">E1425</strain>
    </source>
</reference>
<keyword evidence="1" id="KW-0479">Metal-binding</keyword>
<keyword evidence="5" id="KW-1185">Reference proteome</keyword>
<sequence>MVSSSTVSSGPSYQQHSRQNSSSTPYHNPHFPHRPDSAAMHSHPLKQPQHHYLQGPPQFQQTEQTFPGYPGDMMMDPYQPPMHYAPGPGAPPPPQSRGHGRTPSYTHSRSGSTSSVGGFPNQPMPVMPPNDNMQMHGQYRGAPEHPSWSPSLAYAQHPQQHVRRSVSPAAEQALHQRPIHHPHPYHMAPAPPTRPSSRSRSHSRSLSHSQPFPQQSQPQYQQQQLQHQQSLPQGRHSSPAYHPSSYGPEEIMHPVERPAEPVRPLVAAPQEEQTLAHRTPVVMVEEEEDDGEILGAQETRGAMAPLSGEETLDSSKCLDCGKVYKHANCLLKHRWEHSVYWKPAAKFLLSKHQQVQLMEAAAILLGMDDSRELDSDHVVSTFTKQRGHLATVTSIASVSPPSSTKSFSASPSPRTAERRALAHATVMETRPRGDILEVPQHHHSSQQQPVQQPQHPVYQGSNGRVKGSSTRHSVTSTTSTASSLSSTPPSLAPDDESVVEMDDEIRSSRHHLHQQYPYSGQQHGMMVMDMPPPPPMHLKQQHMIEQQQQQQAPYYSHDPRYPPFHHQHQLPEHHVYQQGPPPPPQHFGAPHYYQH</sequence>
<feature type="compositionally biased region" description="Low complexity" evidence="2">
    <location>
        <begin position="54"/>
        <end position="68"/>
    </location>
</feature>